<reference evidence="1" key="1">
    <citation type="submission" date="2023-03" db="UniProtKB">
        <authorList>
            <consortium name="EnsemblPlants"/>
        </authorList>
    </citation>
    <scope>IDENTIFICATION</scope>
</reference>
<sequence length="74" mass="8227">MFVTSVGKNSLLTKALRPNYLAVEKNDYGGIRLSDKQAQFLYDIGGLLMIVSILKLNDITELKKSYVIPSGFES</sequence>
<dbReference type="AlphaFoldDB" id="A0A9I9EKP7"/>
<protein>
    <submittedName>
        <fullName evidence="1">Uncharacterized protein</fullName>
    </submittedName>
</protein>
<accession>A0A9I9EKP7</accession>
<name>A0A9I9EKP7_CUCME</name>
<organism evidence="1">
    <name type="scientific">Cucumis melo</name>
    <name type="common">Muskmelon</name>
    <dbReference type="NCBI Taxonomy" id="3656"/>
    <lineage>
        <taxon>Eukaryota</taxon>
        <taxon>Viridiplantae</taxon>
        <taxon>Streptophyta</taxon>
        <taxon>Embryophyta</taxon>
        <taxon>Tracheophyta</taxon>
        <taxon>Spermatophyta</taxon>
        <taxon>Magnoliopsida</taxon>
        <taxon>eudicotyledons</taxon>
        <taxon>Gunneridae</taxon>
        <taxon>Pentapetalae</taxon>
        <taxon>rosids</taxon>
        <taxon>fabids</taxon>
        <taxon>Cucurbitales</taxon>
        <taxon>Cucurbitaceae</taxon>
        <taxon>Benincaseae</taxon>
        <taxon>Cucumis</taxon>
    </lineage>
</organism>
<evidence type="ECO:0000313" key="1">
    <source>
        <dbReference type="EnsemblPlants" id="MELO3C035182.2.1"/>
    </source>
</evidence>
<dbReference type="Gramene" id="MELO3C035182.2.1">
    <property type="protein sequence ID" value="MELO3C035182.2.1"/>
    <property type="gene ID" value="MELO3C035182.2"/>
</dbReference>
<dbReference type="EnsemblPlants" id="MELO3C035182.2.1">
    <property type="protein sequence ID" value="MELO3C035182.2.1"/>
    <property type="gene ID" value="MELO3C035182.2"/>
</dbReference>
<proteinExistence type="predicted"/>